<gene>
    <name evidence="3" type="ORF">AAFF_G00328050</name>
</gene>
<dbReference type="PANTHER" id="PTHR17469">
    <property type="entry name" value="SPERM SPECIFIC ANTIGEN 2-RELATED"/>
    <property type="match status" value="1"/>
</dbReference>
<organism evidence="3 4">
    <name type="scientific">Aldrovandia affinis</name>
    <dbReference type="NCBI Taxonomy" id="143900"/>
    <lineage>
        <taxon>Eukaryota</taxon>
        <taxon>Metazoa</taxon>
        <taxon>Chordata</taxon>
        <taxon>Craniata</taxon>
        <taxon>Vertebrata</taxon>
        <taxon>Euteleostomi</taxon>
        <taxon>Actinopterygii</taxon>
        <taxon>Neopterygii</taxon>
        <taxon>Teleostei</taxon>
        <taxon>Notacanthiformes</taxon>
        <taxon>Halosauridae</taxon>
        <taxon>Aldrovandia</taxon>
    </lineage>
</organism>
<dbReference type="SMART" id="SM01257">
    <property type="entry name" value="KRAP_IP3R_bind"/>
    <property type="match status" value="1"/>
</dbReference>
<proteinExistence type="predicted"/>
<accession>A0AAD7T9N1</accession>
<feature type="region of interest" description="Disordered" evidence="1">
    <location>
        <begin position="20"/>
        <end position="63"/>
    </location>
</feature>
<dbReference type="AlphaFoldDB" id="A0AAD7T9N1"/>
<evidence type="ECO:0000313" key="3">
    <source>
        <dbReference type="EMBL" id="KAJ8416927.1"/>
    </source>
</evidence>
<feature type="region of interest" description="Disordered" evidence="1">
    <location>
        <begin position="287"/>
        <end position="375"/>
    </location>
</feature>
<feature type="compositionally biased region" description="Low complexity" evidence="1">
    <location>
        <begin position="363"/>
        <end position="375"/>
    </location>
</feature>
<dbReference type="GO" id="GO:0005102">
    <property type="term" value="F:signaling receptor binding"/>
    <property type="evidence" value="ECO:0007669"/>
    <property type="project" value="InterPro"/>
</dbReference>
<evidence type="ECO:0000259" key="2">
    <source>
        <dbReference type="SMART" id="SM01257"/>
    </source>
</evidence>
<comment type="caution">
    <text evidence="3">The sequence shown here is derived from an EMBL/GenBank/DDBJ whole genome shotgun (WGS) entry which is preliminary data.</text>
</comment>
<feature type="compositionally biased region" description="Polar residues" evidence="1">
    <location>
        <begin position="288"/>
        <end position="302"/>
    </location>
</feature>
<feature type="domain" description="ITPR-interacting" evidence="2">
    <location>
        <begin position="134"/>
        <end position="290"/>
    </location>
</feature>
<dbReference type="Proteomes" id="UP001221898">
    <property type="component" value="Unassembled WGS sequence"/>
</dbReference>
<name>A0AAD7T9N1_9TELE</name>
<dbReference type="PANTHER" id="PTHR17469:SF11">
    <property type="entry name" value="PROTEIN ITPRID2"/>
    <property type="match status" value="1"/>
</dbReference>
<protein>
    <recommendedName>
        <fullName evidence="2">ITPR-interacting domain-containing protein</fullName>
    </recommendedName>
</protein>
<evidence type="ECO:0000313" key="4">
    <source>
        <dbReference type="Proteomes" id="UP001221898"/>
    </source>
</evidence>
<dbReference type="InterPro" id="IPR029325">
    <property type="entry name" value="ITPR-bd"/>
</dbReference>
<dbReference type="Pfam" id="PF14722">
    <property type="entry name" value="KRAP_IP3R_bind"/>
    <property type="match status" value="1"/>
</dbReference>
<feature type="compositionally biased region" description="Basic and acidic residues" evidence="1">
    <location>
        <begin position="307"/>
        <end position="327"/>
    </location>
</feature>
<keyword evidence="4" id="KW-1185">Reference proteome</keyword>
<feature type="compositionally biased region" description="Basic and acidic residues" evidence="1">
    <location>
        <begin position="48"/>
        <end position="60"/>
    </location>
</feature>
<evidence type="ECO:0000256" key="1">
    <source>
        <dbReference type="SAM" id="MobiDB-lite"/>
    </source>
</evidence>
<feature type="compositionally biased region" description="Polar residues" evidence="1">
    <location>
        <begin position="341"/>
        <end position="359"/>
    </location>
</feature>
<dbReference type="EMBL" id="JAINUG010000005">
    <property type="protein sequence ID" value="KAJ8416927.1"/>
    <property type="molecule type" value="Genomic_DNA"/>
</dbReference>
<dbReference type="InterPro" id="IPR043444">
    <property type="entry name" value="TESPA1-like"/>
</dbReference>
<sequence length="375" mass="40667">MEECGSAGCAHPWKAATTKRKAWALSRDSWQASESQDAGGERQPSQEPTREKAPLAEEPGRIPNKIASWLKECRTPLGASLDEQSNTATKGTVKIACSFEDDLSLGAEANHLRAGGTLSEAQRFGTLAQQKRTQFQQKGLSMNSTGSGKSNTTVSSISELLDLYEEDPEEILYNLGFGTEEPDIASKIPSRFFNASSNARGIDIKVYLGAQLQRLELESPNYALTSRFRQIEVLTTVANAFSSLYSQVSGTPVQRIGTCDAEPREVPPLKRNNSALNVAKILKKTVTKRSLQGSTDGGSPSANLGAESEKGPGEHAHEQTAKTKKDQPSLATVTETEESRQSPGLESRQSPSEMDPTSETNPRRPMTQPRTRTSP</sequence>
<reference evidence="3" key="1">
    <citation type="journal article" date="2023" name="Science">
        <title>Genome structures resolve the early diversification of teleost fishes.</title>
        <authorList>
            <person name="Parey E."/>
            <person name="Louis A."/>
            <person name="Montfort J."/>
            <person name="Bouchez O."/>
            <person name="Roques C."/>
            <person name="Iampietro C."/>
            <person name="Lluch J."/>
            <person name="Castinel A."/>
            <person name="Donnadieu C."/>
            <person name="Desvignes T."/>
            <person name="Floi Bucao C."/>
            <person name="Jouanno E."/>
            <person name="Wen M."/>
            <person name="Mejri S."/>
            <person name="Dirks R."/>
            <person name="Jansen H."/>
            <person name="Henkel C."/>
            <person name="Chen W.J."/>
            <person name="Zahm M."/>
            <person name="Cabau C."/>
            <person name="Klopp C."/>
            <person name="Thompson A.W."/>
            <person name="Robinson-Rechavi M."/>
            <person name="Braasch I."/>
            <person name="Lecointre G."/>
            <person name="Bobe J."/>
            <person name="Postlethwait J.H."/>
            <person name="Berthelot C."/>
            <person name="Roest Crollius H."/>
            <person name="Guiguen Y."/>
        </authorList>
    </citation>
    <scope>NUCLEOTIDE SEQUENCE</scope>
    <source>
        <strain evidence="3">NC1722</strain>
    </source>
</reference>